<dbReference type="SUPFAM" id="SSF48726">
    <property type="entry name" value="Immunoglobulin"/>
    <property type="match status" value="1"/>
</dbReference>
<accession>A0ABU3PIB7</accession>
<dbReference type="Gene3D" id="2.60.120.380">
    <property type="match status" value="1"/>
</dbReference>
<evidence type="ECO:0000259" key="3">
    <source>
        <dbReference type="PROSITE" id="PS50835"/>
    </source>
</evidence>
<dbReference type="EMBL" id="JAVXZY010000014">
    <property type="protein sequence ID" value="MDT9002321.1"/>
    <property type="molecule type" value="Genomic_DNA"/>
</dbReference>
<dbReference type="Gene3D" id="2.60.40.1080">
    <property type="match status" value="1"/>
</dbReference>
<protein>
    <submittedName>
        <fullName evidence="4">Immunoglobulin domain-containing protein</fullName>
    </submittedName>
</protein>
<dbReference type="Gene3D" id="2.60.40.10">
    <property type="entry name" value="Immunoglobulins"/>
    <property type="match status" value="1"/>
</dbReference>
<reference evidence="4" key="1">
    <citation type="submission" date="2023-09" db="EMBL/GenBank/DDBJ databases">
        <title>Paucibacter sp. APW11 Genome sequencing and assembly.</title>
        <authorList>
            <person name="Kim I."/>
        </authorList>
    </citation>
    <scope>NUCLEOTIDE SEQUENCE</scope>
    <source>
        <strain evidence="4">APW11</strain>
    </source>
</reference>
<dbReference type="PROSITE" id="PS50835">
    <property type="entry name" value="IG_LIKE"/>
    <property type="match status" value="1"/>
</dbReference>
<dbReference type="SMART" id="SM00409">
    <property type="entry name" value="IG"/>
    <property type="match status" value="2"/>
</dbReference>
<dbReference type="InterPro" id="IPR013783">
    <property type="entry name" value="Ig-like_fold"/>
</dbReference>
<keyword evidence="5" id="KW-1185">Reference proteome</keyword>
<dbReference type="PANTHER" id="PTHR44170">
    <property type="entry name" value="PROTEIN SIDEKICK"/>
    <property type="match status" value="1"/>
</dbReference>
<dbReference type="Pfam" id="PF13927">
    <property type="entry name" value="Ig_3"/>
    <property type="match status" value="1"/>
</dbReference>
<gene>
    <name evidence="4" type="ORF">RQP53_23775</name>
</gene>
<dbReference type="RefSeq" id="WP_315653215.1">
    <property type="nucleotide sequence ID" value="NZ_JAVXZY010000014.1"/>
</dbReference>
<comment type="caution">
    <text evidence="4">The sequence shown here is derived from an EMBL/GenBank/DDBJ whole genome shotgun (WGS) entry which is preliminary data.</text>
</comment>
<dbReference type="SUPFAM" id="SSF89260">
    <property type="entry name" value="Collagen-binding domain"/>
    <property type="match status" value="1"/>
</dbReference>
<sequence length="656" mass="67270">MQSLLSKPATPALPGAAAAAPFTRAARAARTGLSALSLGISLGLASLLGGCGGGGGTDATPAPQATLSAAATPLRHAQAASTPLAATVLPVGDIDKGTFCYAEPLALNADVSDLKSSFNANNWLATITGVYGRRWPSGKALAQAQANDQYFKGFVDTSSFNKLAESLMVAIHEETHMWDLAGSRTQWNSYTAAWIDDSYQVLQLPLYDSDGGFPRKEILALIKDDASSSMDDIYLKDAAQGDYHMQGITAEMNAGLMGLPAALAVAEYIDGIGASNSRDIALTNLSYLQLYLRTAKANHVGYFNKLKSDAAWRKFVLIEFLRTAYFIQQSEPHAAKLGSSKVAALKARVYAPENLAILEEFSGYKFPRQPGDACMGGASSGAPQISSQPASVTASIGQAVSFAVQASGTNLAYQWRKNGSAIPGAANATSYSIPAVQPGDAGAYSVQVSNAAGSVLSATATLVVNPAAVTISVTPASVSLQAGGTQTFSASVSGSSNTAVSWSVQEAGGGSVSSSGVYTAPATAGTYHVKATSQADSSKSALATITVTAAGGGGSGSWTGSLAGAGSSARFPSSAPGYYTSSASGTFTLKLSGPSTADYDIYLYKQSGSGWSVVAKSEGPTSTESISYRGTAGNYYVLLKSYSGSGSYTLSYVFPK</sequence>
<keyword evidence="1" id="KW-0677">Repeat</keyword>
<evidence type="ECO:0000313" key="4">
    <source>
        <dbReference type="EMBL" id="MDT9002321.1"/>
    </source>
</evidence>
<evidence type="ECO:0000256" key="1">
    <source>
        <dbReference type="ARBA" id="ARBA00022737"/>
    </source>
</evidence>
<dbReference type="PANTHER" id="PTHR44170:SF6">
    <property type="entry name" value="CONTACTIN"/>
    <property type="match status" value="1"/>
</dbReference>
<evidence type="ECO:0000256" key="2">
    <source>
        <dbReference type="ARBA" id="ARBA00023157"/>
    </source>
</evidence>
<dbReference type="Proteomes" id="UP001246372">
    <property type="component" value="Unassembled WGS sequence"/>
</dbReference>
<feature type="domain" description="Ig-like" evidence="3">
    <location>
        <begin position="383"/>
        <end position="463"/>
    </location>
</feature>
<evidence type="ECO:0000313" key="5">
    <source>
        <dbReference type="Proteomes" id="UP001246372"/>
    </source>
</evidence>
<dbReference type="InterPro" id="IPR007110">
    <property type="entry name" value="Ig-like_dom"/>
</dbReference>
<dbReference type="InterPro" id="IPR036179">
    <property type="entry name" value="Ig-like_dom_sf"/>
</dbReference>
<keyword evidence="2" id="KW-1015">Disulfide bond</keyword>
<dbReference type="InterPro" id="IPR003599">
    <property type="entry name" value="Ig_sub"/>
</dbReference>
<proteinExistence type="predicted"/>
<name>A0ABU3PIB7_9BURK</name>
<organism evidence="4 5">
    <name type="scientific">Roseateles aquae</name>
    <dbReference type="NCBI Taxonomy" id="3077235"/>
    <lineage>
        <taxon>Bacteria</taxon>
        <taxon>Pseudomonadati</taxon>
        <taxon>Pseudomonadota</taxon>
        <taxon>Betaproteobacteria</taxon>
        <taxon>Burkholderiales</taxon>
        <taxon>Sphaerotilaceae</taxon>
        <taxon>Roseateles</taxon>
    </lineage>
</organism>